<name>A0A4P9ZH61_9ASCO</name>
<keyword evidence="2" id="KW-1185">Reference proteome</keyword>
<dbReference type="FunFam" id="3.90.190.10:FF:000084">
    <property type="entry name" value="Tyrosine phospatase-like protein"/>
    <property type="match status" value="1"/>
</dbReference>
<evidence type="ECO:0000313" key="2">
    <source>
        <dbReference type="Proteomes" id="UP000268321"/>
    </source>
</evidence>
<protein>
    <submittedName>
        <fullName evidence="1">Protein-tyrosine phosphatase</fullName>
    </submittedName>
</protein>
<dbReference type="InterPro" id="IPR029021">
    <property type="entry name" value="Prot-tyrosine_phosphatase-like"/>
</dbReference>
<dbReference type="PANTHER" id="PTHR31126:SF14">
    <property type="entry name" value="TYROSINE-PROTEIN PHOSPHATASE OCA6-RELATED"/>
    <property type="match status" value="1"/>
</dbReference>
<dbReference type="PANTHER" id="PTHR31126">
    <property type="entry name" value="TYROSINE-PROTEIN PHOSPHATASE"/>
    <property type="match status" value="1"/>
</dbReference>
<sequence length="197" mass="22177">MDQIEVLVPPLRFGCVQENFYRGGYPRKVNFPFLSSLELKTIVSLTPDPIDATTDPSLYAFAQEHSIRLVHVECAQSGKGKKRGVPMGYTAVVRALDYIIHAQHAPVFVHCLNGAQVTSLLVACLRKMQFWSSIAIFNEFINYTSSITVNDRSFVDGFRGEIEVDHNDKTVWLWTGLSRGVVASHPCIKFREKVRTS</sequence>
<dbReference type="EMBL" id="ML004437">
    <property type="protein sequence ID" value="RKP31782.1"/>
    <property type="molecule type" value="Genomic_DNA"/>
</dbReference>
<dbReference type="Gene3D" id="3.90.190.10">
    <property type="entry name" value="Protein tyrosine phosphatase superfamily"/>
    <property type="match status" value="1"/>
</dbReference>
<dbReference type="InterPro" id="IPR004861">
    <property type="entry name" value="Siw14-like"/>
</dbReference>
<gene>
    <name evidence="1" type="ORF">METBISCDRAFT_29942</name>
</gene>
<accession>A0A4P9ZH61</accession>
<dbReference type="Pfam" id="PF03162">
    <property type="entry name" value="Y_phosphatase2"/>
    <property type="match status" value="1"/>
</dbReference>
<proteinExistence type="predicted"/>
<dbReference type="SUPFAM" id="SSF52799">
    <property type="entry name" value="(Phosphotyrosine protein) phosphatases II"/>
    <property type="match status" value="1"/>
</dbReference>
<dbReference type="GO" id="GO:0016791">
    <property type="term" value="F:phosphatase activity"/>
    <property type="evidence" value="ECO:0007669"/>
    <property type="project" value="TreeGrafter"/>
</dbReference>
<dbReference type="OrthoDB" id="6375174at2759"/>
<reference evidence="2" key="1">
    <citation type="journal article" date="2018" name="Nat. Microbiol.">
        <title>Leveraging single-cell genomics to expand the fungal tree of life.</title>
        <authorList>
            <person name="Ahrendt S.R."/>
            <person name="Quandt C.A."/>
            <person name="Ciobanu D."/>
            <person name="Clum A."/>
            <person name="Salamov A."/>
            <person name="Andreopoulos B."/>
            <person name="Cheng J.F."/>
            <person name="Woyke T."/>
            <person name="Pelin A."/>
            <person name="Henrissat B."/>
            <person name="Reynolds N.K."/>
            <person name="Benny G.L."/>
            <person name="Smith M.E."/>
            <person name="James T.Y."/>
            <person name="Grigoriev I.V."/>
        </authorList>
    </citation>
    <scope>NUCLEOTIDE SEQUENCE [LARGE SCALE GENOMIC DNA]</scope>
    <source>
        <strain evidence="2">Baker2002</strain>
    </source>
</reference>
<dbReference type="Proteomes" id="UP000268321">
    <property type="component" value="Unassembled WGS sequence"/>
</dbReference>
<organism evidence="1 2">
    <name type="scientific">Metschnikowia bicuspidata</name>
    <dbReference type="NCBI Taxonomy" id="27322"/>
    <lineage>
        <taxon>Eukaryota</taxon>
        <taxon>Fungi</taxon>
        <taxon>Dikarya</taxon>
        <taxon>Ascomycota</taxon>
        <taxon>Saccharomycotina</taxon>
        <taxon>Pichiomycetes</taxon>
        <taxon>Metschnikowiaceae</taxon>
        <taxon>Metschnikowia</taxon>
    </lineage>
</organism>
<dbReference type="AlphaFoldDB" id="A0A4P9ZH61"/>
<evidence type="ECO:0000313" key="1">
    <source>
        <dbReference type="EMBL" id="RKP31782.1"/>
    </source>
</evidence>